<protein>
    <recommendedName>
        <fullName evidence="3">SAM-dependent methyltransferase</fullName>
    </recommendedName>
</protein>
<dbReference type="InterPro" id="IPR006764">
    <property type="entry name" value="SAM_dep_MeTrfase_SAV2177_type"/>
</dbReference>
<dbReference type="RefSeq" id="WP_086814442.1">
    <property type="nucleotide sequence ID" value="NZ_BJMM01000006.1"/>
</dbReference>
<dbReference type="OrthoDB" id="4134439at2"/>
<organism evidence="1 2">
    <name type="scientific">Streptomyces cacaoi</name>
    <dbReference type="NCBI Taxonomy" id="1898"/>
    <lineage>
        <taxon>Bacteria</taxon>
        <taxon>Bacillati</taxon>
        <taxon>Actinomycetota</taxon>
        <taxon>Actinomycetes</taxon>
        <taxon>Kitasatosporales</taxon>
        <taxon>Streptomycetaceae</taxon>
        <taxon>Streptomyces</taxon>
    </lineage>
</organism>
<dbReference type="Pfam" id="PF04672">
    <property type="entry name" value="Methyltransf_19"/>
    <property type="match status" value="1"/>
</dbReference>
<dbReference type="SUPFAM" id="SSF53335">
    <property type="entry name" value="S-adenosyl-L-methionine-dependent methyltransferases"/>
    <property type="match status" value="1"/>
</dbReference>
<comment type="caution">
    <text evidence="1">The sequence shown here is derived from an EMBL/GenBank/DDBJ whole genome shotgun (WGS) entry which is preliminary data.</text>
</comment>
<sequence>MDTSKIDVTKPHAARMYDYLLGGKSNYGVDRRAAVKTLNILPDAATAARHNRSFMHRAVHFLSREHGMRQFLDIGTGIPTPPNLHQVAQREHPEARIVYSDNDPIVLAHDRALMNSTDEGVTDYVEADVREPQTILDHAAHTLDFARPVTVSLVALLHFIPDGDDPHGIVRALMEPLAPGSALILSHGTADFEPVAGEVARHYRNMGIDLDVRPRETVAAMFDGLDLLEPGLVPSCDWRPDYVVPDDTPILPGSVSPAETCVWAGVALKQ</sequence>
<dbReference type="InterPro" id="IPR029063">
    <property type="entry name" value="SAM-dependent_MTases_sf"/>
</dbReference>
<reference evidence="1 2" key="1">
    <citation type="submission" date="2019-06" db="EMBL/GenBank/DDBJ databases">
        <title>Whole genome shotgun sequence of Streptomyces cacaoi subsp. cacaoi NBRC 12748.</title>
        <authorList>
            <person name="Hosoyama A."/>
            <person name="Uohara A."/>
            <person name="Ohji S."/>
            <person name="Ichikawa N."/>
        </authorList>
    </citation>
    <scope>NUCLEOTIDE SEQUENCE [LARGE SCALE GENOMIC DNA]</scope>
    <source>
        <strain evidence="1 2">NBRC 12748</strain>
    </source>
</reference>
<dbReference type="EMBL" id="BJMM01000006">
    <property type="protein sequence ID" value="GEB49119.1"/>
    <property type="molecule type" value="Genomic_DNA"/>
</dbReference>
<accession>A0A4Y3QVZ1</accession>
<dbReference type="PIRSF" id="PIRSF017393">
    <property type="entry name" value="MTase_SAV2177"/>
    <property type="match status" value="1"/>
</dbReference>
<dbReference type="Proteomes" id="UP000319210">
    <property type="component" value="Unassembled WGS sequence"/>
</dbReference>
<name>A0A4Y3QVZ1_STRCI</name>
<dbReference type="Gene3D" id="3.40.50.150">
    <property type="entry name" value="Vaccinia Virus protein VP39"/>
    <property type="match status" value="1"/>
</dbReference>
<evidence type="ECO:0000313" key="2">
    <source>
        <dbReference type="Proteomes" id="UP000319210"/>
    </source>
</evidence>
<proteinExistence type="predicted"/>
<evidence type="ECO:0008006" key="3">
    <source>
        <dbReference type="Google" id="ProtNLM"/>
    </source>
</evidence>
<keyword evidence="2" id="KW-1185">Reference proteome</keyword>
<evidence type="ECO:0000313" key="1">
    <source>
        <dbReference type="EMBL" id="GEB49119.1"/>
    </source>
</evidence>
<dbReference type="AlphaFoldDB" id="A0A4Y3QVZ1"/>
<gene>
    <name evidence="1" type="ORF">SCA03_16700</name>
</gene>